<keyword evidence="6 7" id="KW-0472">Membrane</keyword>
<sequence length="298" mass="32978">MRTLESTTTTTVSTRRRHRVPTSWLFLMPTMAVMTLLFFWPLWQAASMSVTDTTGAGSLTLDHYRRVLDDPRFGNSIWVSVRYTAGVVAGSLGVGIAVALLLDRAMAGRAVLRALFIMPWAMPFVATALIWRWMLDSQYGIVTYLLGLLGFDDVPNAFNSELALMTVSTIEIWKTFPLAAIMFLAGMQTVPREQYEAAALDGAGAWRRFRYVTVPGLRHTTRVLTLLLTLWVFGRAFMVIFLTTGGGPAGNTETMVLLTYLQGFGQFDLNGAAALGMIVLAIASVLTVIYLRMARDEK</sequence>
<keyword evidence="2 7" id="KW-0813">Transport</keyword>
<dbReference type="SUPFAM" id="SSF161098">
    <property type="entry name" value="MetI-like"/>
    <property type="match status" value="1"/>
</dbReference>
<comment type="caution">
    <text evidence="9">The sequence shown here is derived from an EMBL/GenBank/DDBJ whole genome shotgun (WGS) entry which is preliminary data.</text>
</comment>
<evidence type="ECO:0000256" key="3">
    <source>
        <dbReference type="ARBA" id="ARBA00022475"/>
    </source>
</evidence>
<dbReference type="InterPro" id="IPR000515">
    <property type="entry name" value="MetI-like"/>
</dbReference>
<dbReference type="InterPro" id="IPR051393">
    <property type="entry name" value="ABC_transporter_permease"/>
</dbReference>
<protein>
    <submittedName>
        <fullName evidence="9">Sugar ABC transporter permease</fullName>
    </submittedName>
</protein>
<feature type="transmembrane region" description="Helical" evidence="7">
    <location>
        <begin position="269"/>
        <end position="291"/>
    </location>
</feature>
<dbReference type="PANTHER" id="PTHR30193">
    <property type="entry name" value="ABC TRANSPORTER PERMEASE PROTEIN"/>
    <property type="match status" value="1"/>
</dbReference>
<evidence type="ECO:0000256" key="4">
    <source>
        <dbReference type="ARBA" id="ARBA00022692"/>
    </source>
</evidence>
<reference evidence="9 10" key="1">
    <citation type="submission" date="2020-02" db="EMBL/GenBank/DDBJ databases">
        <authorList>
            <person name="Li X.-J."/>
            <person name="Feng X.-M."/>
        </authorList>
    </citation>
    <scope>NUCLEOTIDE SEQUENCE [LARGE SCALE GENOMIC DNA]</scope>
    <source>
        <strain evidence="9 10">CGMCC 4.7225</strain>
    </source>
</reference>
<evidence type="ECO:0000256" key="7">
    <source>
        <dbReference type="RuleBase" id="RU363032"/>
    </source>
</evidence>
<feature type="transmembrane region" description="Helical" evidence="7">
    <location>
        <begin position="114"/>
        <end position="134"/>
    </location>
</feature>
<evidence type="ECO:0000256" key="6">
    <source>
        <dbReference type="ARBA" id="ARBA00023136"/>
    </source>
</evidence>
<comment type="similarity">
    <text evidence="7">Belongs to the binding-protein-dependent transport system permease family.</text>
</comment>
<organism evidence="9 10">
    <name type="scientific">Phytoactinopolyspora alkaliphila</name>
    <dbReference type="NCBI Taxonomy" id="1783498"/>
    <lineage>
        <taxon>Bacteria</taxon>
        <taxon>Bacillati</taxon>
        <taxon>Actinomycetota</taxon>
        <taxon>Actinomycetes</taxon>
        <taxon>Jiangellales</taxon>
        <taxon>Jiangellaceae</taxon>
        <taxon>Phytoactinopolyspora</taxon>
    </lineage>
</organism>
<feature type="transmembrane region" description="Helical" evidence="7">
    <location>
        <begin position="223"/>
        <end position="249"/>
    </location>
</feature>
<dbReference type="AlphaFoldDB" id="A0A6N9YJH9"/>
<evidence type="ECO:0000256" key="1">
    <source>
        <dbReference type="ARBA" id="ARBA00004651"/>
    </source>
</evidence>
<name>A0A6N9YJH9_9ACTN</name>
<keyword evidence="10" id="KW-1185">Reference proteome</keyword>
<gene>
    <name evidence="9" type="ORF">G1H11_07770</name>
</gene>
<dbReference type="Gene3D" id="1.10.3720.10">
    <property type="entry name" value="MetI-like"/>
    <property type="match status" value="1"/>
</dbReference>
<keyword evidence="4 7" id="KW-0812">Transmembrane</keyword>
<accession>A0A6N9YJH9</accession>
<feature type="transmembrane region" description="Helical" evidence="7">
    <location>
        <begin position="83"/>
        <end position="102"/>
    </location>
</feature>
<evidence type="ECO:0000313" key="9">
    <source>
        <dbReference type="EMBL" id="NED95211.1"/>
    </source>
</evidence>
<dbReference type="CDD" id="cd06261">
    <property type="entry name" value="TM_PBP2"/>
    <property type="match status" value="1"/>
</dbReference>
<evidence type="ECO:0000256" key="5">
    <source>
        <dbReference type="ARBA" id="ARBA00022989"/>
    </source>
</evidence>
<evidence type="ECO:0000313" key="10">
    <source>
        <dbReference type="Proteomes" id="UP000469185"/>
    </source>
</evidence>
<proteinExistence type="inferred from homology"/>
<dbReference type="InterPro" id="IPR035906">
    <property type="entry name" value="MetI-like_sf"/>
</dbReference>
<evidence type="ECO:0000259" key="8">
    <source>
        <dbReference type="PROSITE" id="PS50928"/>
    </source>
</evidence>
<feature type="domain" description="ABC transmembrane type-1" evidence="8">
    <location>
        <begin position="77"/>
        <end position="290"/>
    </location>
</feature>
<dbReference type="RefSeq" id="WP_163817668.1">
    <property type="nucleotide sequence ID" value="NZ_JAAGOB010000003.1"/>
</dbReference>
<dbReference type="PANTHER" id="PTHR30193:SF37">
    <property type="entry name" value="INNER MEMBRANE ABC TRANSPORTER PERMEASE PROTEIN YCJO"/>
    <property type="match status" value="1"/>
</dbReference>
<dbReference type="GO" id="GO:0055085">
    <property type="term" value="P:transmembrane transport"/>
    <property type="evidence" value="ECO:0007669"/>
    <property type="project" value="InterPro"/>
</dbReference>
<feature type="transmembrane region" description="Helical" evidence="7">
    <location>
        <begin position="24"/>
        <end position="43"/>
    </location>
</feature>
<evidence type="ECO:0000256" key="2">
    <source>
        <dbReference type="ARBA" id="ARBA00022448"/>
    </source>
</evidence>
<keyword evidence="5 7" id="KW-1133">Transmembrane helix</keyword>
<dbReference type="GO" id="GO:0005886">
    <property type="term" value="C:plasma membrane"/>
    <property type="evidence" value="ECO:0007669"/>
    <property type="project" value="UniProtKB-SubCell"/>
</dbReference>
<keyword evidence="3" id="KW-1003">Cell membrane</keyword>
<dbReference type="Pfam" id="PF00528">
    <property type="entry name" value="BPD_transp_1"/>
    <property type="match status" value="1"/>
</dbReference>
<dbReference type="EMBL" id="JAAGOB010000003">
    <property type="protein sequence ID" value="NED95211.1"/>
    <property type="molecule type" value="Genomic_DNA"/>
</dbReference>
<comment type="subcellular location">
    <subcellularLocation>
        <location evidence="1 7">Cell membrane</location>
        <topology evidence="1 7">Multi-pass membrane protein</topology>
    </subcellularLocation>
</comment>
<feature type="transmembrane region" description="Helical" evidence="7">
    <location>
        <begin position="162"/>
        <end position="185"/>
    </location>
</feature>
<dbReference type="PROSITE" id="PS50928">
    <property type="entry name" value="ABC_TM1"/>
    <property type="match status" value="1"/>
</dbReference>
<dbReference type="Proteomes" id="UP000469185">
    <property type="component" value="Unassembled WGS sequence"/>
</dbReference>